<organism evidence="5 6">
    <name type="scientific">Galactobacter caseinivorans</name>
    <dbReference type="NCBI Taxonomy" id="2676123"/>
    <lineage>
        <taxon>Bacteria</taxon>
        <taxon>Bacillati</taxon>
        <taxon>Actinomycetota</taxon>
        <taxon>Actinomycetes</taxon>
        <taxon>Micrococcales</taxon>
        <taxon>Micrococcaceae</taxon>
        <taxon>Galactobacter</taxon>
    </lineage>
</organism>
<dbReference type="PANTHER" id="PTHR43537">
    <property type="entry name" value="TRANSCRIPTIONAL REGULATOR, GNTR FAMILY"/>
    <property type="match status" value="1"/>
</dbReference>
<dbReference type="InterPro" id="IPR036390">
    <property type="entry name" value="WH_DNA-bd_sf"/>
</dbReference>
<dbReference type="Pfam" id="PF07729">
    <property type="entry name" value="FCD"/>
    <property type="match status" value="1"/>
</dbReference>
<dbReference type="GO" id="GO:0003700">
    <property type="term" value="F:DNA-binding transcription factor activity"/>
    <property type="evidence" value="ECO:0007669"/>
    <property type="project" value="InterPro"/>
</dbReference>
<dbReference type="GO" id="GO:0003677">
    <property type="term" value="F:DNA binding"/>
    <property type="evidence" value="ECO:0007669"/>
    <property type="project" value="UniProtKB-KW"/>
</dbReference>
<protein>
    <submittedName>
        <fullName evidence="5">GntR family transcriptional regulator</fullName>
    </submittedName>
</protein>
<dbReference type="Gene3D" id="1.10.10.10">
    <property type="entry name" value="Winged helix-like DNA-binding domain superfamily/Winged helix DNA-binding domain"/>
    <property type="match status" value="1"/>
</dbReference>
<dbReference type="InterPro" id="IPR011711">
    <property type="entry name" value="GntR_C"/>
</dbReference>
<dbReference type="Pfam" id="PF00392">
    <property type="entry name" value="GntR"/>
    <property type="match status" value="1"/>
</dbReference>
<dbReference type="SMART" id="SM00895">
    <property type="entry name" value="FCD"/>
    <property type="match status" value="1"/>
</dbReference>
<evidence type="ECO:0000256" key="2">
    <source>
        <dbReference type="ARBA" id="ARBA00023125"/>
    </source>
</evidence>
<proteinExistence type="predicted"/>
<dbReference type="PROSITE" id="PS50949">
    <property type="entry name" value="HTH_GNTR"/>
    <property type="match status" value="1"/>
</dbReference>
<dbReference type="Gene3D" id="1.20.120.530">
    <property type="entry name" value="GntR ligand-binding domain-like"/>
    <property type="match status" value="1"/>
</dbReference>
<dbReference type="InterPro" id="IPR008920">
    <property type="entry name" value="TF_FadR/GntR_C"/>
</dbReference>
<dbReference type="SUPFAM" id="SSF46785">
    <property type="entry name" value="Winged helix' DNA-binding domain"/>
    <property type="match status" value="1"/>
</dbReference>
<evidence type="ECO:0000313" key="6">
    <source>
        <dbReference type="Proteomes" id="UP000273119"/>
    </source>
</evidence>
<evidence type="ECO:0000256" key="1">
    <source>
        <dbReference type="ARBA" id="ARBA00023015"/>
    </source>
</evidence>
<evidence type="ECO:0000259" key="4">
    <source>
        <dbReference type="PROSITE" id="PS50949"/>
    </source>
</evidence>
<name>A0A496PJ47_9MICC</name>
<keyword evidence="2" id="KW-0238">DNA-binding</keyword>
<dbReference type="InterPro" id="IPR036388">
    <property type="entry name" value="WH-like_DNA-bd_sf"/>
</dbReference>
<evidence type="ECO:0000256" key="3">
    <source>
        <dbReference type="ARBA" id="ARBA00023163"/>
    </source>
</evidence>
<keyword evidence="1" id="KW-0805">Transcription regulation</keyword>
<dbReference type="InterPro" id="IPR000524">
    <property type="entry name" value="Tscrpt_reg_HTH_GntR"/>
</dbReference>
<dbReference type="SUPFAM" id="SSF48008">
    <property type="entry name" value="GntR ligand-binding domain-like"/>
    <property type="match status" value="1"/>
</dbReference>
<dbReference type="CDD" id="cd07377">
    <property type="entry name" value="WHTH_GntR"/>
    <property type="match status" value="1"/>
</dbReference>
<feature type="domain" description="HTH gntR-type" evidence="4">
    <location>
        <begin position="8"/>
        <end position="75"/>
    </location>
</feature>
<dbReference type="AlphaFoldDB" id="A0A496PJ47"/>
<comment type="caution">
    <text evidence="5">The sequence shown here is derived from an EMBL/GenBank/DDBJ whole genome shotgun (WGS) entry which is preliminary data.</text>
</comment>
<dbReference type="SMART" id="SM00345">
    <property type="entry name" value="HTH_GNTR"/>
    <property type="match status" value="1"/>
</dbReference>
<dbReference type="Proteomes" id="UP000273119">
    <property type="component" value="Unassembled WGS sequence"/>
</dbReference>
<reference evidence="5 6" key="1">
    <citation type="submission" date="2018-07" db="EMBL/GenBank/DDBJ databases">
        <title>Arthrobacter sp. nov., isolated from raw cow's milk with high bacterial count.</title>
        <authorList>
            <person name="Hahne J."/>
            <person name="Isele D."/>
            <person name="Lipski A."/>
        </authorList>
    </citation>
    <scope>NUCLEOTIDE SEQUENCE [LARGE SCALE GENOMIC DNA]</scope>
    <source>
        <strain evidence="5 6">JZ R-183</strain>
    </source>
</reference>
<keyword evidence="6" id="KW-1185">Reference proteome</keyword>
<gene>
    <name evidence="5" type="ORF">DWQ67_08625</name>
</gene>
<dbReference type="PRINTS" id="PR00035">
    <property type="entry name" value="HTHGNTR"/>
</dbReference>
<sequence length="215" mass="23801">MSVIAPQAQTASWVAERLREDISRGRLLPGVKLAEQQLATQLQVSRNTLREAFTTLDGEGMVERFPNRGVFVKRPTAADIREIYRVRRMVEPAAVLWGEVPDDALDRMGAIVTEAARARAAGQVPAMAAANEALHREVVGLTQSATLLEAMERVMLQTRLVFFTMASVPDFHTHYVDGNLNLVRRLRAGERAEAAQELRAYLETAEAELLGHLGD</sequence>
<dbReference type="EMBL" id="QQXL01000004">
    <property type="protein sequence ID" value="RKW70523.1"/>
    <property type="molecule type" value="Genomic_DNA"/>
</dbReference>
<dbReference type="RefSeq" id="WP_121485173.1">
    <property type="nucleotide sequence ID" value="NZ_QQXL01000004.1"/>
</dbReference>
<accession>A0A496PJ47</accession>
<dbReference type="PANTHER" id="PTHR43537:SF45">
    <property type="entry name" value="GNTR FAMILY REGULATORY PROTEIN"/>
    <property type="match status" value="1"/>
</dbReference>
<evidence type="ECO:0000313" key="5">
    <source>
        <dbReference type="EMBL" id="RKW70523.1"/>
    </source>
</evidence>
<keyword evidence="3" id="KW-0804">Transcription</keyword>